<dbReference type="GO" id="GO:0000049">
    <property type="term" value="F:tRNA binding"/>
    <property type="evidence" value="ECO:0007669"/>
    <property type="project" value="UniProtKB-UniRule"/>
</dbReference>
<keyword evidence="1" id="KW-0963">Cytoplasm</keyword>
<dbReference type="AlphaFoldDB" id="X6MUF4"/>
<gene>
    <name evidence="2" type="ORF">RFI_19704</name>
</gene>
<comment type="similarity">
    <text evidence="1">Belongs to the exportin family.</text>
</comment>
<dbReference type="GO" id="GO:0005737">
    <property type="term" value="C:cytoplasm"/>
    <property type="evidence" value="ECO:0007669"/>
    <property type="project" value="UniProtKB-SubCell"/>
</dbReference>
<sequence length="171" mass="20182">MSIENGDGRGSADKLMNAIRVALDNQVGDKNRRQQAEEYLNQLRDSPTGWQRCVDVFMKTKEPKVLFWCLHVFETVIKKRYVYRVFFVCKFFSKDSIKKTINVAPFFFFSFLTHNKKKNKKKHNLNQKHGTQRWNELTNNDKKCIASLLLGFIREVCSVENVPECMFYKNV</sequence>
<dbReference type="GO" id="GO:0005643">
    <property type="term" value="C:nuclear pore"/>
    <property type="evidence" value="ECO:0007669"/>
    <property type="project" value="TreeGrafter"/>
</dbReference>
<dbReference type="GO" id="GO:0071528">
    <property type="term" value="P:tRNA re-export from nucleus"/>
    <property type="evidence" value="ECO:0007669"/>
    <property type="project" value="UniProtKB-UniRule"/>
</dbReference>
<comment type="subcellular location">
    <subcellularLocation>
        <location evidence="1">Nucleus</location>
    </subcellularLocation>
    <subcellularLocation>
        <location evidence="1">Cytoplasm</location>
    </subcellularLocation>
    <text evidence="1">Shuttles between the nucleus and the cytoplasm.</text>
</comment>
<proteinExistence type="inferred from homology"/>
<protein>
    <recommendedName>
        <fullName evidence="1">Exportin-T</fullName>
    </recommendedName>
    <alternativeName>
        <fullName evidence="1">Exportin(tRNA)</fullName>
    </alternativeName>
    <alternativeName>
        <fullName evidence="1">tRNA exportin</fullName>
    </alternativeName>
</protein>
<dbReference type="PANTHER" id="PTHR15952:SF11">
    <property type="entry name" value="EXPORTIN-T"/>
    <property type="match status" value="1"/>
</dbReference>
<reference evidence="2 3" key="1">
    <citation type="journal article" date="2013" name="Curr. Biol.">
        <title>The Genome of the Foraminiferan Reticulomyxa filosa.</title>
        <authorList>
            <person name="Glockner G."/>
            <person name="Hulsmann N."/>
            <person name="Schleicher M."/>
            <person name="Noegel A.A."/>
            <person name="Eichinger L."/>
            <person name="Gallinger C."/>
            <person name="Pawlowski J."/>
            <person name="Sierra R."/>
            <person name="Euteneuer U."/>
            <person name="Pillet L."/>
            <person name="Moustafa A."/>
            <person name="Platzer M."/>
            <person name="Groth M."/>
            <person name="Szafranski K."/>
            <person name="Schliwa M."/>
        </authorList>
    </citation>
    <scope>NUCLEOTIDE SEQUENCE [LARGE SCALE GENOMIC DNA]</scope>
</reference>
<dbReference type="GO" id="GO:0031267">
    <property type="term" value="F:small GTPase binding"/>
    <property type="evidence" value="ECO:0007669"/>
    <property type="project" value="InterPro"/>
</dbReference>
<dbReference type="PANTHER" id="PTHR15952">
    <property type="entry name" value="EXPORTIN-T/LOS1"/>
    <property type="match status" value="1"/>
</dbReference>
<dbReference type="InterPro" id="IPR011989">
    <property type="entry name" value="ARM-like"/>
</dbReference>
<dbReference type="OrthoDB" id="26399at2759"/>
<dbReference type="InterPro" id="IPR040017">
    <property type="entry name" value="XPOT"/>
</dbReference>
<dbReference type="SUPFAM" id="SSF48371">
    <property type="entry name" value="ARM repeat"/>
    <property type="match status" value="1"/>
</dbReference>
<evidence type="ECO:0000313" key="2">
    <source>
        <dbReference type="EMBL" id="ETO17618.1"/>
    </source>
</evidence>
<keyword evidence="1" id="KW-0539">Nucleus</keyword>
<dbReference type="Proteomes" id="UP000023152">
    <property type="component" value="Unassembled WGS sequence"/>
</dbReference>
<organism evidence="2 3">
    <name type="scientific">Reticulomyxa filosa</name>
    <dbReference type="NCBI Taxonomy" id="46433"/>
    <lineage>
        <taxon>Eukaryota</taxon>
        <taxon>Sar</taxon>
        <taxon>Rhizaria</taxon>
        <taxon>Retaria</taxon>
        <taxon>Foraminifera</taxon>
        <taxon>Monothalamids</taxon>
        <taxon>Reticulomyxidae</taxon>
        <taxon>Reticulomyxa</taxon>
    </lineage>
</organism>
<accession>X6MUF4</accession>
<dbReference type="Gene3D" id="1.25.10.10">
    <property type="entry name" value="Leucine-rich Repeat Variant"/>
    <property type="match status" value="1"/>
</dbReference>
<comment type="caution">
    <text evidence="2">The sequence shown here is derived from an EMBL/GenBank/DDBJ whole genome shotgun (WGS) entry which is preliminary data.</text>
</comment>
<evidence type="ECO:0000313" key="3">
    <source>
        <dbReference type="Proteomes" id="UP000023152"/>
    </source>
</evidence>
<dbReference type="InterPro" id="IPR016024">
    <property type="entry name" value="ARM-type_fold"/>
</dbReference>
<keyword evidence="3" id="KW-1185">Reference proteome</keyword>
<keyword evidence="1" id="KW-0813">Transport</keyword>
<dbReference type="EMBL" id="ASPP01016291">
    <property type="protein sequence ID" value="ETO17618.1"/>
    <property type="molecule type" value="Genomic_DNA"/>
</dbReference>
<name>X6MUF4_RETFI</name>
<dbReference type="GO" id="GO:0016363">
    <property type="term" value="C:nuclear matrix"/>
    <property type="evidence" value="ECO:0007669"/>
    <property type="project" value="TreeGrafter"/>
</dbReference>
<evidence type="ECO:0000256" key="1">
    <source>
        <dbReference type="RuleBase" id="RU366037"/>
    </source>
</evidence>
<keyword evidence="1" id="KW-0820">tRNA-binding</keyword>
<keyword evidence="1" id="KW-0694">RNA-binding</keyword>
<comment type="function">
    <text evidence="1">tRNA nucleus export receptor which facilitates tRNA translocation across the nuclear pore complex.</text>
</comment>